<feature type="transmembrane region" description="Helical" evidence="1">
    <location>
        <begin position="32"/>
        <end position="48"/>
    </location>
</feature>
<dbReference type="HOGENOM" id="CLU_2261101_0_0_9"/>
<evidence type="ECO:0000313" key="3">
    <source>
        <dbReference type="Proteomes" id="UP000003422"/>
    </source>
</evidence>
<evidence type="ECO:0000313" key="2">
    <source>
        <dbReference type="EMBL" id="EGY80570.1"/>
    </source>
</evidence>
<feature type="transmembrane region" description="Helical" evidence="1">
    <location>
        <begin position="9"/>
        <end position="26"/>
    </location>
</feature>
<feature type="transmembrane region" description="Helical" evidence="1">
    <location>
        <begin position="81"/>
        <end position="99"/>
    </location>
</feature>
<reference evidence="2 3" key="1">
    <citation type="submission" date="2011-06" db="EMBL/GenBank/DDBJ databases">
        <authorList>
            <person name="Muzny D."/>
            <person name="Qin X."/>
            <person name="Deng J."/>
            <person name="Jiang H."/>
            <person name="Liu Y."/>
            <person name="Qu J."/>
            <person name="Song X.-Z."/>
            <person name="Zhang L."/>
            <person name="Thornton R."/>
            <person name="Coyle M."/>
            <person name="Francisco L."/>
            <person name="Jackson L."/>
            <person name="Javaid M."/>
            <person name="Korchina V."/>
            <person name="Kovar C."/>
            <person name="Mata R."/>
            <person name="Mathew T."/>
            <person name="Ngo R."/>
            <person name="Nguyen L."/>
            <person name="Nguyen N."/>
            <person name="Okwuonu G."/>
            <person name="Ongeri F."/>
            <person name="Pham C."/>
            <person name="Simmons D."/>
            <person name="Wilczek-Boney K."/>
            <person name="Hale W."/>
            <person name="Jakkamsetti A."/>
            <person name="Pham P."/>
            <person name="Ruth R."/>
            <person name="San Lucas F."/>
            <person name="Warren J."/>
            <person name="Zhang J."/>
            <person name="Zhao Z."/>
            <person name="Zhou C."/>
            <person name="Zhu D."/>
            <person name="Lee S."/>
            <person name="Bess C."/>
            <person name="Blankenburg K."/>
            <person name="Forbes L."/>
            <person name="Fu Q."/>
            <person name="Gubbala S."/>
            <person name="Hirani K."/>
            <person name="Jayaseelan J.C."/>
            <person name="Lara F."/>
            <person name="Munidasa M."/>
            <person name="Palculict T."/>
            <person name="Patil S."/>
            <person name="Pu L.-L."/>
            <person name="Saada N."/>
            <person name="Tang L."/>
            <person name="Weissenberger G."/>
            <person name="Zhu Y."/>
            <person name="Hemphill L."/>
            <person name="Shang Y."/>
            <person name="Youmans B."/>
            <person name="Ayvaz T."/>
            <person name="Ross M."/>
            <person name="Santibanez J."/>
            <person name="Aqrawi P."/>
            <person name="Gross S."/>
            <person name="Joshi V."/>
            <person name="Fowler G."/>
            <person name="Nazareth L."/>
            <person name="Reid J."/>
            <person name="Worley K."/>
            <person name="Petrosino J."/>
            <person name="Highlander S."/>
            <person name="Gibbs R."/>
        </authorList>
    </citation>
    <scope>NUCLEOTIDE SEQUENCE [LARGE SCALE GENOMIC DNA]</scope>
    <source>
        <strain evidence="2 3">ATCC 29427</strain>
    </source>
</reference>
<dbReference type="AlphaFoldDB" id="G4D1P0"/>
<keyword evidence="1" id="KW-0812">Transmembrane</keyword>
<dbReference type="Proteomes" id="UP000003422">
    <property type="component" value="Unassembled WGS sequence"/>
</dbReference>
<comment type="caution">
    <text evidence="2">The sequence shown here is derived from an EMBL/GenBank/DDBJ whole genome shotgun (WGS) entry which is preliminary data.</text>
</comment>
<sequence length="103" mass="12292">MLLINMRRVTFVVNLFIISLIYLLIWQNRLKAIIGVVVLYSLFSIFINSKYTKEEKYKPYILLLIIPIILINIYLSNKLVLYLILSYIISLLLIVFDYIKKNF</sequence>
<organism evidence="2 3">
    <name type="scientific">Peptoniphilus indolicus ATCC 29427</name>
    <dbReference type="NCBI Taxonomy" id="997350"/>
    <lineage>
        <taxon>Bacteria</taxon>
        <taxon>Bacillati</taxon>
        <taxon>Bacillota</taxon>
        <taxon>Tissierellia</taxon>
        <taxon>Tissierellales</taxon>
        <taxon>Peptoniphilaceae</taxon>
        <taxon>Peptoniphilus</taxon>
    </lineage>
</organism>
<keyword evidence="3" id="KW-1185">Reference proteome</keyword>
<dbReference type="EMBL" id="AGBB01000024">
    <property type="protein sequence ID" value="EGY80570.1"/>
    <property type="molecule type" value="Genomic_DNA"/>
</dbReference>
<accession>G4D1P0</accession>
<feature type="transmembrane region" description="Helical" evidence="1">
    <location>
        <begin position="60"/>
        <end position="75"/>
    </location>
</feature>
<protein>
    <submittedName>
        <fullName evidence="2">Uncharacterized protein</fullName>
    </submittedName>
</protein>
<keyword evidence="1" id="KW-0472">Membrane</keyword>
<evidence type="ECO:0000256" key="1">
    <source>
        <dbReference type="SAM" id="Phobius"/>
    </source>
</evidence>
<keyword evidence="1" id="KW-1133">Transmembrane helix</keyword>
<gene>
    <name evidence="2" type="ORF">HMPREF9129_0320</name>
</gene>
<name>G4D1P0_9FIRM</name>
<proteinExistence type="predicted"/>